<dbReference type="InterPro" id="IPR045087">
    <property type="entry name" value="Cu-oxidase_fam"/>
</dbReference>
<keyword evidence="6" id="KW-0812">Transmembrane</keyword>
<dbReference type="PANTHER" id="PTHR11709">
    <property type="entry name" value="MULTI-COPPER OXIDASE"/>
    <property type="match status" value="1"/>
</dbReference>
<evidence type="ECO:0000256" key="5">
    <source>
        <dbReference type="SAM" id="MobiDB-lite"/>
    </source>
</evidence>
<evidence type="ECO:0000256" key="6">
    <source>
        <dbReference type="SAM" id="Phobius"/>
    </source>
</evidence>
<proteinExistence type="evidence at transcript level"/>
<feature type="transmembrane region" description="Helical" evidence="6">
    <location>
        <begin position="670"/>
        <end position="688"/>
    </location>
</feature>
<feature type="domain" description="Plastocyanin-like" evidence="8">
    <location>
        <begin position="218"/>
        <end position="372"/>
    </location>
</feature>
<dbReference type="CDD" id="cd13858">
    <property type="entry name" value="CuRO_1_tcLCC2_insect_like"/>
    <property type="match status" value="1"/>
</dbReference>
<name>A0A6B9QIN7_CEPNE</name>
<reference evidence="11" key="1">
    <citation type="journal article" date="2019" name="Front. Zool.">
        <title>Eumelanin and pheomelanin pigmentation in mollusc shells may be less common than expected: insights from mass spectrometry.</title>
        <authorList>
            <person name="Affenzeller S."/>
            <person name="Wolkenstein K."/>
            <person name="Frauendorf H."/>
            <person name="Jackson D.J."/>
        </authorList>
    </citation>
    <scope>NUCLEOTIDE SEQUENCE</scope>
</reference>
<evidence type="ECO:0000256" key="7">
    <source>
        <dbReference type="SAM" id="SignalP"/>
    </source>
</evidence>
<keyword evidence="2" id="KW-0479">Metal-binding</keyword>
<keyword evidence="6" id="KW-0472">Membrane</keyword>
<keyword evidence="7" id="KW-0732">Signal</keyword>
<dbReference type="InterPro" id="IPR002355">
    <property type="entry name" value="Cu_oxidase_Cu_BS"/>
</dbReference>
<keyword evidence="3" id="KW-0560">Oxidoreductase</keyword>
<evidence type="ECO:0000256" key="3">
    <source>
        <dbReference type="ARBA" id="ARBA00023002"/>
    </source>
</evidence>
<dbReference type="EMBL" id="MN590239">
    <property type="protein sequence ID" value="QHF16626.1"/>
    <property type="molecule type" value="mRNA"/>
</dbReference>
<evidence type="ECO:0000313" key="11">
    <source>
        <dbReference type="EMBL" id="QHF16626.1"/>
    </source>
</evidence>
<dbReference type="GO" id="GO:0005507">
    <property type="term" value="F:copper ion binding"/>
    <property type="evidence" value="ECO:0007669"/>
    <property type="project" value="InterPro"/>
</dbReference>
<feature type="signal peptide" evidence="7">
    <location>
        <begin position="1"/>
        <end position="25"/>
    </location>
</feature>
<feature type="chain" id="PRO_5025368691" evidence="7">
    <location>
        <begin position="26"/>
        <end position="692"/>
    </location>
</feature>
<accession>A0A6B9QIN7</accession>
<dbReference type="AlphaFoldDB" id="A0A6B9QIN7"/>
<feature type="compositionally biased region" description="Basic and acidic residues" evidence="5">
    <location>
        <begin position="644"/>
        <end position="655"/>
    </location>
</feature>
<dbReference type="FunFam" id="2.60.40.420:FF:000045">
    <property type="entry name" value="Laccase 2"/>
    <property type="match status" value="1"/>
</dbReference>
<dbReference type="PROSITE" id="PS00079">
    <property type="entry name" value="MULTICOPPER_OXIDASE1"/>
    <property type="match status" value="1"/>
</dbReference>
<keyword evidence="6" id="KW-1133">Transmembrane helix</keyword>
<dbReference type="GO" id="GO:0016491">
    <property type="term" value="F:oxidoreductase activity"/>
    <property type="evidence" value="ECO:0007669"/>
    <property type="project" value="UniProtKB-KW"/>
</dbReference>
<evidence type="ECO:0000256" key="2">
    <source>
        <dbReference type="ARBA" id="ARBA00022723"/>
    </source>
</evidence>
<protein>
    <submittedName>
        <fullName evidence="11">Laccase 2 protein</fullName>
    </submittedName>
</protein>
<feature type="domain" description="Plastocyanin-like" evidence="10">
    <location>
        <begin position="91"/>
        <end position="199"/>
    </location>
</feature>
<evidence type="ECO:0000259" key="9">
    <source>
        <dbReference type="Pfam" id="PF07731"/>
    </source>
</evidence>
<dbReference type="PROSITE" id="PS51257">
    <property type="entry name" value="PROKAR_LIPOPROTEIN"/>
    <property type="match status" value="1"/>
</dbReference>
<dbReference type="Gene3D" id="2.60.40.420">
    <property type="entry name" value="Cupredoxins - blue copper proteins"/>
    <property type="match status" value="3"/>
</dbReference>
<evidence type="ECO:0000256" key="4">
    <source>
        <dbReference type="ARBA" id="ARBA00023008"/>
    </source>
</evidence>
<feature type="region of interest" description="Disordered" evidence="5">
    <location>
        <begin position="635"/>
        <end position="663"/>
    </location>
</feature>
<dbReference type="Pfam" id="PF07732">
    <property type="entry name" value="Cu-oxidase_3"/>
    <property type="match status" value="1"/>
</dbReference>
<dbReference type="CDD" id="cd13884">
    <property type="entry name" value="CuRO_2_tcLCC_insect_like"/>
    <property type="match status" value="1"/>
</dbReference>
<dbReference type="PROSITE" id="PS00080">
    <property type="entry name" value="MULTICOPPER_OXIDASE2"/>
    <property type="match status" value="1"/>
</dbReference>
<dbReference type="InterPro" id="IPR011706">
    <property type="entry name" value="Cu-oxidase_C"/>
</dbReference>
<gene>
    <name evidence="11" type="primary">LACC2</name>
</gene>
<keyword evidence="4" id="KW-0186">Copper</keyword>
<dbReference type="SMR" id="A0A6B9QIN7"/>
<dbReference type="FunFam" id="2.60.40.420:FF:000031">
    <property type="entry name" value="Laccase-2 isoform A"/>
    <property type="match status" value="1"/>
</dbReference>
<dbReference type="GO" id="GO:0005886">
    <property type="term" value="C:plasma membrane"/>
    <property type="evidence" value="ECO:0007669"/>
    <property type="project" value="TreeGrafter"/>
</dbReference>
<dbReference type="InterPro" id="IPR011707">
    <property type="entry name" value="Cu-oxidase-like_N"/>
</dbReference>
<organism evidence="11">
    <name type="scientific">Cepaea nemoralis</name>
    <name type="common">Banded wood snail</name>
    <dbReference type="NCBI Taxonomy" id="28835"/>
    <lineage>
        <taxon>Eukaryota</taxon>
        <taxon>Metazoa</taxon>
        <taxon>Spiralia</taxon>
        <taxon>Lophotrochozoa</taxon>
        <taxon>Mollusca</taxon>
        <taxon>Gastropoda</taxon>
        <taxon>Heterobranchia</taxon>
        <taxon>Euthyneura</taxon>
        <taxon>Panpulmonata</taxon>
        <taxon>Eupulmonata</taxon>
        <taxon>Stylommatophora</taxon>
        <taxon>Helicina</taxon>
        <taxon>Helicoidea</taxon>
        <taxon>Helicidae</taxon>
        <taxon>Cepaea</taxon>
    </lineage>
</organism>
<dbReference type="CDD" id="cd13905">
    <property type="entry name" value="CuRO_3_tcLLC2_insect_like"/>
    <property type="match status" value="1"/>
</dbReference>
<evidence type="ECO:0000259" key="8">
    <source>
        <dbReference type="Pfam" id="PF00394"/>
    </source>
</evidence>
<comment type="similarity">
    <text evidence="1">Belongs to the multicopper oxidase family.</text>
</comment>
<dbReference type="InterPro" id="IPR008972">
    <property type="entry name" value="Cupredoxin"/>
</dbReference>
<dbReference type="SUPFAM" id="SSF49503">
    <property type="entry name" value="Cupredoxins"/>
    <property type="match status" value="3"/>
</dbReference>
<dbReference type="InterPro" id="IPR033138">
    <property type="entry name" value="Cu_oxidase_CS"/>
</dbReference>
<dbReference type="PANTHER" id="PTHR11709:SF394">
    <property type="entry name" value="FI03373P-RELATED"/>
    <property type="match status" value="1"/>
</dbReference>
<dbReference type="Pfam" id="PF00394">
    <property type="entry name" value="Cu-oxidase"/>
    <property type="match status" value="1"/>
</dbReference>
<evidence type="ECO:0000259" key="10">
    <source>
        <dbReference type="Pfam" id="PF07732"/>
    </source>
</evidence>
<dbReference type="Pfam" id="PF07731">
    <property type="entry name" value="Cu-oxidase_2"/>
    <property type="match status" value="1"/>
</dbReference>
<feature type="domain" description="Plastocyanin-like" evidence="9">
    <location>
        <begin position="482"/>
        <end position="625"/>
    </location>
</feature>
<sequence>MRPTVFTWRLQVLVAVLSFLSACEAKLLHHMSYDDIQDYRNHTCTRQCEDGGEAMVCDYNFLVEFYHTLTKACWDCPQNPASCSRPHCVAADGGLRGIITANRMLPGPSIHVCENDIIRVRVHNKMEGSQGTTIHWHGVLQHGSPYMDGVSMVTQCPIPTYTAFTYVFNATTVGTHFWHSHAGLQRADGLFGHLVVRQAPSREPHWGVYDFDLPEHELLVNDWWHRSADPSFAQHHHSDGDNKPSTILINGKGMDTVVCNNETKQCNCTPRELFTVKKGFRYRFRIISNGILNCPFRISVDEHSLEIIASDGAPVSPMEVESFNIIAGERYDFVLTANQSVDNYLIRVQGELDCGTQFKNAHQTAILHYEGAEEGQENNHTFISPPPSLTGLVLNPINSVETETLKSVANLRSLLPDDEAVTRKPDRKIVVAMDFVVIDNPRFHNKLYYSTRDFLLGNKQVQTTQMNGITNLFPPAPPLSQLQDIPEDMFCNDETVKKNCSLEFCECIHFYKVDLGDVVELMMIDQGHIWNASHPTHLHGHGFRVLAIDRLAASLYAHEVVEMDARGEISRNLDKPPLKDTVTIPDGGYTVVRFHANNPGIWFLHCHIEYHVEIGMGLIFQVGNQSQFPPVPPRFPTCGSWDPEEAKQEELDAERNQPISDVKPNTSTKTTAWLLPTALFIIVNCYFVQRFR</sequence>
<evidence type="ECO:0000256" key="1">
    <source>
        <dbReference type="ARBA" id="ARBA00010609"/>
    </source>
</evidence>
<dbReference type="InterPro" id="IPR001117">
    <property type="entry name" value="Cu-oxidase_2nd"/>
</dbReference>
<dbReference type="GO" id="GO:0006826">
    <property type="term" value="P:iron ion transport"/>
    <property type="evidence" value="ECO:0007669"/>
    <property type="project" value="TreeGrafter"/>
</dbReference>